<comment type="caution">
    <text evidence="1">The sequence shown here is derived from an EMBL/GenBank/DDBJ whole genome shotgun (WGS) entry which is preliminary data.</text>
</comment>
<organism evidence="1 2">
    <name type="scientific">Paenibacillus baimaensis</name>
    <dbReference type="NCBI Taxonomy" id="2982185"/>
    <lineage>
        <taxon>Bacteria</taxon>
        <taxon>Bacillati</taxon>
        <taxon>Bacillota</taxon>
        <taxon>Bacilli</taxon>
        <taxon>Bacillales</taxon>
        <taxon>Paenibacillaceae</taxon>
        <taxon>Paenibacillus</taxon>
    </lineage>
</organism>
<evidence type="ECO:0000313" key="2">
    <source>
        <dbReference type="Proteomes" id="UP001652445"/>
    </source>
</evidence>
<dbReference type="RefSeq" id="WP_262688236.1">
    <property type="nucleotide sequence ID" value="NZ_JAOQIO010000121.1"/>
</dbReference>
<dbReference type="EMBL" id="JAOQIO010000121">
    <property type="protein sequence ID" value="MCU6797451.1"/>
    <property type="molecule type" value="Genomic_DNA"/>
</dbReference>
<evidence type="ECO:0000313" key="1">
    <source>
        <dbReference type="EMBL" id="MCU6797451.1"/>
    </source>
</evidence>
<reference evidence="1 2" key="1">
    <citation type="submission" date="2022-09" db="EMBL/GenBank/DDBJ databases">
        <authorList>
            <person name="Han X.L."/>
            <person name="Wang Q."/>
            <person name="Lu T."/>
        </authorList>
    </citation>
    <scope>NUCLEOTIDE SEQUENCE [LARGE SCALE GENOMIC DNA]</scope>
    <source>
        <strain evidence="1 2">WQ 127069</strain>
    </source>
</reference>
<proteinExistence type="predicted"/>
<dbReference type="Proteomes" id="UP001652445">
    <property type="component" value="Unassembled WGS sequence"/>
</dbReference>
<sequence length="152" mass="17127">MQEVKAIDNKIVSLGDVTADKVNGGILLDVTTTVVNVYKRRTKSDFLYGITNTLVEINISKDAESISTMSQAEAVDYIRNQWWNIYEYAAVKGYYPDKFRVEMKNPVTERPAYHVLEEVLKEFGLPEDSTVEEVSLYSSKGKGNDNKSGFGK</sequence>
<gene>
    <name evidence="1" type="ORF">OB236_35535</name>
</gene>
<protein>
    <submittedName>
        <fullName evidence="1">Uncharacterized protein</fullName>
    </submittedName>
</protein>
<keyword evidence="2" id="KW-1185">Reference proteome</keyword>
<name>A0ABT2UTM7_9BACL</name>
<accession>A0ABT2UTM7</accession>